<reference evidence="4 5" key="1">
    <citation type="submission" date="2024-03" db="EMBL/GenBank/DDBJ databases">
        <title>Novel species of the genus Variovorax.</title>
        <authorList>
            <person name="Liu Q."/>
            <person name="Xin Y.-H."/>
        </authorList>
    </citation>
    <scope>NUCLEOTIDE SEQUENCE [LARGE SCALE GENOMIC DNA]</scope>
    <source>
        <strain evidence="4 5">KACC 18501</strain>
    </source>
</reference>
<evidence type="ECO:0000313" key="5">
    <source>
        <dbReference type="Proteomes" id="UP001363010"/>
    </source>
</evidence>
<keyword evidence="5" id="KW-1185">Reference proteome</keyword>
<dbReference type="PANTHER" id="PTHR30069">
    <property type="entry name" value="TONB-DEPENDENT OUTER MEMBRANE RECEPTOR"/>
    <property type="match status" value="1"/>
</dbReference>
<gene>
    <name evidence="4" type="ORF">WKW80_24755</name>
</gene>
<organism evidence="4 5">
    <name type="scientific">Variovorax humicola</name>
    <dbReference type="NCBI Taxonomy" id="1769758"/>
    <lineage>
        <taxon>Bacteria</taxon>
        <taxon>Pseudomonadati</taxon>
        <taxon>Pseudomonadota</taxon>
        <taxon>Betaproteobacteria</taxon>
        <taxon>Burkholderiales</taxon>
        <taxon>Comamonadaceae</taxon>
        <taxon>Variovorax</taxon>
    </lineage>
</organism>
<dbReference type="InterPro" id="IPR012910">
    <property type="entry name" value="Plug_dom"/>
</dbReference>
<evidence type="ECO:0000256" key="1">
    <source>
        <dbReference type="ARBA" id="ARBA00022729"/>
    </source>
</evidence>
<feature type="domain" description="TonB-dependent receptor plug" evidence="3">
    <location>
        <begin position="36"/>
        <end position="99"/>
    </location>
</feature>
<name>A0ABU8W6N3_9BURK</name>
<dbReference type="InterPro" id="IPR037066">
    <property type="entry name" value="Plug_dom_sf"/>
</dbReference>
<dbReference type="PANTHER" id="PTHR30069:SF29">
    <property type="entry name" value="HEMOGLOBIN AND HEMOGLOBIN-HAPTOGLOBIN-BINDING PROTEIN 1-RELATED"/>
    <property type="match status" value="1"/>
</dbReference>
<keyword evidence="1" id="KW-0732">Signal</keyword>
<dbReference type="EMBL" id="JBBKZV010000020">
    <property type="protein sequence ID" value="MEJ8825199.1"/>
    <property type="molecule type" value="Genomic_DNA"/>
</dbReference>
<sequence length="105" mass="11117">MLIACGYAAGASAQDSARPPVLKEMVVSATRSEQNKDDLAATVEVIDRKTIESEQINDIRDVVRDEPNMSVKRAPARFGLALGNTGRDGNAGFTIRGSTATACCC</sequence>
<keyword evidence="2 4" id="KW-0675">Receptor</keyword>
<evidence type="ECO:0000259" key="3">
    <source>
        <dbReference type="Pfam" id="PF07715"/>
    </source>
</evidence>
<dbReference type="Pfam" id="PF07715">
    <property type="entry name" value="Plug"/>
    <property type="match status" value="1"/>
</dbReference>
<evidence type="ECO:0000313" key="4">
    <source>
        <dbReference type="EMBL" id="MEJ8825199.1"/>
    </source>
</evidence>
<protein>
    <submittedName>
        <fullName evidence="4">TonB-dependent receptor plug domain-containing protein</fullName>
    </submittedName>
</protein>
<dbReference type="Proteomes" id="UP001363010">
    <property type="component" value="Unassembled WGS sequence"/>
</dbReference>
<proteinExistence type="predicted"/>
<evidence type="ECO:0000256" key="2">
    <source>
        <dbReference type="ARBA" id="ARBA00023170"/>
    </source>
</evidence>
<comment type="caution">
    <text evidence="4">The sequence shown here is derived from an EMBL/GenBank/DDBJ whole genome shotgun (WGS) entry which is preliminary data.</text>
</comment>
<accession>A0ABU8W6N3</accession>
<dbReference type="InterPro" id="IPR039426">
    <property type="entry name" value="TonB-dep_rcpt-like"/>
</dbReference>
<dbReference type="Gene3D" id="2.170.130.10">
    <property type="entry name" value="TonB-dependent receptor, plug domain"/>
    <property type="match status" value="1"/>
</dbReference>
<dbReference type="SUPFAM" id="SSF56935">
    <property type="entry name" value="Porins"/>
    <property type="match status" value="1"/>
</dbReference>